<keyword evidence="12" id="KW-1185">Reference proteome</keyword>
<dbReference type="InterPro" id="IPR022675">
    <property type="entry name" value="G6P_DH_C"/>
</dbReference>
<evidence type="ECO:0000313" key="11">
    <source>
        <dbReference type="EMBL" id="SJZ40454.1"/>
    </source>
</evidence>
<dbReference type="GO" id="GO:0050661">
    <property type="term" value="F:NADP binding"/>
    <property type="evidence" value="ECO:0007669"/>
    <property type="project" value="UniProtKB-UniRule"/>
</dbReference>
<name>A0A1T4KDE2_9FIRM</name>
<dbReference type="EC" id="1.1.1.49" evidence="7"/>
<dbReference type="InterPro" id="IPR022674">
    <property type="entry name" value="G6P_DH_NAD-bd"/>
</dbReference>
<feature type="binding site" evidence="7">
    <location>
        <position position="190"/>
    </location>
    <ligand>
        <name>substrate</name>
    </ligand>
</feature>
<organism evidence="11 12">
    <name type="scientific">Selenihalanaerobacter shriftii</name>
    <dbReference type="NCBI Taxonomy" id="142842"/>
    <lineage>
        <taxon>Bacteria</taxon>
        <taxon>Bacillati</taxon>
        <taxon>Bacillota</taxon>
        <taxon>Clostridia</taxon>
        <taxon>Halanaerobiales</taxon>
        <taxon>Halobacteroidaceae</taxon>
        <taxon>Selenihalanaerobacter</taxon>
    </lineage>
</organism>
<gene>
    <name evidence="7" type="primary">zwf</name>
    <name evidence="11" type="ORF">SAMN02745118_00730</name>
</gene>
<dbReference type="AlphaFoldDB" id="A0A1T4KDE2"/>
<evidence type="ECO:0000256" key="1">
    <source>
        <dbReference type="ARBA" id="ARBA00004937"/>
    </source>
</evidence>
<dbReference type="GO" id="GO:0006006">
    <property type="term" value="P:glucose metabolic process"/>
    <property type="evidence" value="ECO:0007669"/>
    <property type="project" value="UniProtKB-KW"/>
</dbReference>
<dbReference type="SUPFAM" id="SSF55347">
    <property type="entry name" value="Glyceraldehyde-3-phosphate dehydrogenase-like, C-terminal domain"/>
    <property type="match status" value="1"/>
</dbReference>
<dbReference type="PANTHER" id="PTHR23429:SF0">
    <property type="entry name" value="GLUCOSE-6-PHOSPHATE 1-DEHYDROGENASE"/>
    <property type="match status" value="1"/>
</dbReference>
<keyword evidence="5 7" id="KW-0560">Oxidoreductase</keyword>
<comment type="pathway">
    <text evidence="1 7">Carbohydrate degradation; pentose phosphate pathway; D-ribulose 5-phosphate from D-glucose 6-phosphate (oxidative stage): step 1/3.</text>
</comment>
<comment type="catalytic activity">
    <reaction evidence="7">
        <text>D-glucose 6-phosphate + NADP(+) = 6-phospho-D-glucono-1,5-lactone + NADPH + H(+)</text>
        <dbReference type="Rhea" id="RHEA:15841"/>
        <dbReference type="ChEBI" id="CHEBI:15378"/>
        <dbReference type="ChEBI" id="CHEBI:57783"/>
        <dbReference type="ChEBI" id="CHEBI:57955"/>
        <dbReference type="ChEBI" id="CHEBI:58349"/>
        <dbReference type="ChEBI" id="CHEBI:61548"/>
        <dbReference type="EC" id="1.1.1.49"/>
    </reaction>
</comment>
<dbReference type="HAMAP" id="MF_00966">
    <property type="entry name" value="G6PD"/>
    <property type="match status" value="1"/>
</dbReference>
<dbReference type="STRING" id="142842.SAMN02745118_00730"/>
<dbReference type="InterPro" id="IPR036291">
    <property type="entry name" value="NAD(P)-bd_dom_sf"/>
</dbReference>
<feature type="domain" description="Glucose-6-phosphate dehydrogenase NAD-binding" evidence="9">
    <location>
        <begin position="12"/>
        <end position="194"/>
    </location>
</feature>
<dbReference type="OrthoDB" id="9802739at2"/>
<evidence type="ECO:0000259" key="9">
    <source>
        <dbReference type="Pfam" id="PF00479"/>
    </source>
</evidence>
<feature type="binding site" evidence="7">
    <location>
        <position position="186"/>
    </location>
    <ligand>
        <name>substrate</name>
    </ligand>
</feature>
<keyword evidence="8" id="KW-0175">Coiled coil</keyword>
<evidence type="ECO:0000256" key="3">
    <source>
        <dbReference type="ARBA" id="ARBA00022526"/>
    </source>
</evidence>
<evidence type="ECO:0000313" key="12">
    <source>
        <dbReference type="Proteomes" id="UP000190625"/>
    </source>
</evidence>
<feature type="domain" description="Glucose-6-phosphate dehydrogenase C-terminal" evidence="10">
    <location>
        <begin position="197"/>
        <end position="494"/>
    </location>
</feature>
<sequence length="496" mass="58051">MKRNNLESCQIVIFGGTGDLTHRKLMPAFYNLLAKGSLPNNFSIISIGKGNKDRQDYLDDIYQSLQKFVNDKLQDEFWNSLKEKIYYENFDFEDKKRYQNLKEELERLDNEYQTHNKRIFYLAVPPRYFGIIVDNLEEASLLNPLEPSWPRVVIEKPFGYDLESAKRLNKQITKVFPEENIYRIDHYLGKEMLQSMMMIRFANLVFEPVWNNKYIDNIQIISNETVGVGKRGRYYEKSGALRDMVQNHMLQILALTAMEPPTDMKTESVRDEKIKVFKSLANFDSKMIADYVVRGQYDTGTVDNEEVIAYRDEDDVAADSKTETFVALKLLINNMRWSGVPFYIKTGKRLNEKFTEVIIEFKSSFHPSYSKRFIDLKPNLLAIKIQPDEGVYFQFNAKELDSKENIVPVKMNFCQNCGIEINSPEAYERLMHSVMIGDQTLFTRWDEVEYSWKFVDQISEAWTKKDVNFPNYQAGSDGPQAAHDLLAKDELKWWGV</sequence>
<evidence type="ECO:0000256" key="5">
    <source>
        <dbReference type="ARBA" id="ARBA00023002"/>
    </source>
</evidence>
<feature type="coiled-coil region" evidence="8">
    <location>
        <begin position="91"/>
        <end position="118"/>
    </location>
</feature>
<dbReference type="Pfam" id="PF00479">
    <property type="entry name" value="G6PD_N"/>
    <property type="match status" value="1"/>
</dbReference>
<keyword evidence="6 7" id="KW-0119">Carbohydrate metabolism</keyword>
<feature type="binding site" evidence="7">
    <location>
        <position position="348"/>
    </location>
    <ligand>
        <name>substrate</name>
    </ligand>
</feature>
<feature type="active site" description="Proton acceptor" evidence="7">
    <location>
        <position position="248"/>
    </location>
</feature>
<dbReference type="InterPro" id="IPR001282">
    <property type="entry name" value="G6P_DH"/>
</dbReference>
<feature type="binding site" evidence="7">
    <location>
        <position position="224"/>
    </location>
    <ligand>
        <name>substrate</name>
    </ligand>
</feature>
<dbReference type="UniPathway" id="UPA00115">
    <property type="reaction ID" value="UER00408"/>
</dbReference>
<dbReference type="EMBL" id="FUWM01000006">
    <property type="protein sequence ID" value="SJZ40454.1"/>
    <property type="molecule type" value="Genomic_DNA"/>
</dbReference>
<dbReference type="SUPFAM" id="SSF51735">
    <property type="entry name" value="NAD(P)-binding Rossmann-fold domains"/>
    <property type="match status" value="1"/>
</dbReference>
<proteinExistence type="inferred from homology"/>
<evidence type="ECO:0000256" key="7">
    <source>
        <dbReference type="HAMAP-Rule" id="MF_00966"/>
    </source>
</evidence>
<evidence type="ECO:0000256" key="2">
    <source>
        <dbReference type="ARBA" id="ARBA00009975"/>
    </source>
</evidence>
<reference evidence="12" key="1">
    <citation type="submission" date="2017-02" db="EMBL/GenBank/DDBJ databases">
        <authorList>
            <person name="Varghese N."/>
            <person name="Submissions S."/>
        </authorList>
    </citation>
    <scope>NUCLEOTIDE SEQUENCE [LARGE SCALE GENOMIC DNA]</scope>
    <source>
        <strain evidence="12">ATCC BAA-73</strain>
    </source>
</reference>
<feature type="binding site" evidence="7">
    <location>
        <position position="156"/>
    </location>
    <ligand>
        <name>NADP(+)</name>
        <dbReference type="ChEBI" id="CHEBI:58349"/>
    </ligand>
</feature>
<feature type="binding site" evidence="7">
    <location>
        <position position="353"/>
    </location>
    <ligand>
        <name>substrate</name>
    </ligand>
</feature>
<dbReference type="Gene3D" id="3.40.50.720">
    <property type="entry name" value="NAD(P)-binding Rossmann-like Domain"/>
    <property type="match status" value="1"/>
</dbReference>
<comment type="caution">
    <text evidence="7">Lacks conserved residue(s) required for the propagation of feature annotation.</text>
</comment>
<dbReference type="PANTHER" id="PTHR23429">
    <property type="entry name" value="GLUCOSE-6-PHOSPHATE 1-DEHYDROGENASE G6PD"/>
    <property type="match status" value="1"/>
</dbReference>
<keyword evidence="4 7" id="KW-0521">NADP</keyword>
<feature type="binding site" evidence="7">
    <location>
        <position position="243"/>
    </location>
    <ligand>
        <name>substrate</name>
    </ligand>
</feature>
<dbReference type="PROSITE" id="PS00069">
    <property type="entry name" value="G6P_DEHYDROGENASE"/>
    <property type="match status" value="1"/>
</dbReference>
<dbReference type="GO" id="GO:0009051">
    <property type="term" value="P:pentose-phosphate shunt, oxidative branch"/>
    <property type="evidence" value="ECO:0007669"/>
    <property type="project" value="TreeGrafter"/>
</dbReference>
<keyword evidence="3 7" id="KW-0313">Glucose metabolism</keyword>
<dbReference type="GO" id="GO:0004345">
    <property type="term" value="F:glucose-6-phosphate dehydrogenase activity"/>
    <property type="evidence" value="ECO:0007669"/>
    <property type="project" value="UniProtKB-UniRule"/>
</dbReference>
<protein>
    <recommendedName>
        <fullName evidence="7">Glucose-6-phosphate 1-dehydrogenase</fullName>
        <shortName evidence="7">G6PD</shortName>
        <ecNumber evidence="7">1.1.1.49</ecNumber>
    </recommendedName>
</protein>
<dbReference type="Pfam" id="PF02781">
    <property type="entry name" value="G6PD_C"/>
    <property type="match status" value="1"/>
</dbReference>
<feature type="binding site" evidence="7">
    <location>
        <begin position="91"/>
        <end position="92"/>
    </location>
    <ligand>
        <name>NADP(+)</name>
        <dbReference type="ChEBI" id="CHEBI:58349"/>
    </ligand>
</feature>
<evidence type="ECO:0000256" key="4">
    <source>
        <dbReference type="ARBA" id="ARBA00022857"/>
    </source>
</evidence>
<dbReference type="InterPro" id="IPR019796">
    <property type="entry name" value="G6P_DH_AS"/>
</dbReference>
<dbReference type="Proteomes" id="UP000190625">
    <property type="component" value="Unassembled WGS sequence"/>
</dbReference>
<dbReference type="NCBIfam" id="TIGR00871">
    <property type="entry name" value="zwf"/>
    <property type="match status" value="1"/>
</dbReference>
<accession>A0A1T4KDE2</accession>
<dbReference type="PRINTS" id="PR00079">
    <property type="entry name" value="G6PDHDRGNASE"/>
</dbReference>
<evidence type="ECO:0000259" key="10">
    <source>
        <dbReference type="Pfam" id="PF02781"/>
    </source>
</evidence>
<comment type="similarity">
    <text evidence="2 7">Belongs to the glucose-6-phosphate dehydrogenase family.</text>
</comment>
<dbReference type="Gene3D" id="3.30.360.10">
    <property type="entry name" value="Dihydrodipicolinate Reductase, domain 2"/>
    <property type="match status" value="1"/>
</dbReference>
<dbReference type="PIRSF" id="PIRSF000110">
    <property type="entry name" value="G6PD"/>
    <property type="match status" value="1"/>
</dbReference>
<evidence type="ECO:0000256" key="8">
    <source>
        <dbReference type="SAM" id="Coils"/>
    </source>
</evidence>
<comment type="function">
    <text evidence="7">Catalyzes the oxidation of glucose 6-phosphate to 6-phosphogluconolactone.</text>
</comment>
<dbReference type="RefSeq" id="WP_078809230.1">
    <property type="nucleotide sequence ID" value="NZ_FUWM01000006.1"/>
</dbReference>
<dbReference type="GO" id="GO:0005829">
    <property type="term" value="C:cytosol"/>
    <property type="evidence" value="ECO:0007669"/>
    <property type="project" value="TreeGrafter"/>
</dbReference>
<evidence type="ECO:0000256" key="6">
    <source>
        <dbReference type="ARBA" id="ARBA00023277"/>
    </source>
</evidence>